<sequence>MQVPYTALMPWEPLPDASTGDPVSMHASLDRIVRHLGGPSADVTTGIFGRWSELVGEAVAAQSRPVAMKGTTLVVAVSDPAWATQLRFLEHDLIERLQVELGQDAIDTIEVRVRPEQAG</sequence>
<dbReference type="EMBL" id="CAEZTR010000007">
    <property type="protein sequence ID" value="CAB4566086.1"/>
    <property type="molecule type" value="Genomic_DNA"/>
</dbReference>
<proteinExistence type="predicted"/>
<accession>A0A6J6JHW6</accession>
<dbReference type="EMBL" id="CAEZXE010000022">
    <property type="protein sequence ID" value="CAB4671988.1"/>
    <property type="molecule type" value="Genomic_DNA"/>
</dbReference>
<organism evidence="4">
    <name type="scientific">freshwater metagenome</name>
    <dbReference type="NCBI Taxonomy" id="449393"/>
    <lineage>
        <taxon>unclassified sequences</taxon>
        <taxon>metagenomes</taxon>
        <taxon>ecological metagenomes</taxon>
    </lineage>
</organism>
<reference evidence="4" key="1">
    <citation type="submission" date="2020-05" db="EMBL/GenBank/DDBJ databases">
        <authorList>
            <person name="Chiriac C."/>
            <person name="Salcher M."/>
            <person name="Ghai R."/>
            <person name="Kavagutti S V."/>
        </authorList>
    </citation>
    <scope>NUCLEOTIDE SEQUENCE</scope>
</reference>
<evidence type="ECO:0000313" key="1">
    <source>
        <dbReference type="EMBL" id="CAB4546181.1"/>
    </source>
</evidence>
<evidence type="ECO:0000313" key="5">
    <source>
        <dbReference type="EMBL" id="CAB4671988.1"/>
    </source>
</evidence>
<dbReference type="AlphaFoldDB" id="A0A6J6JHW6"/>
<dbReference type="Pfam" id="PF05258">
    <property type="entry name" value="DciA"/>
    <property type="match status" value="1"/>
</dbReference>
<name>A0A6J6JHW6_9ZZZZ</name>
<dbReference type="EMBL" id="CAEZTG010000040">
    <property type="protein sequence ID" value="CAB4561289.1"/>
    <property type="molecule type" value="Genomic_DNA"/>
</dbReference>
<dbReference type="EMBL" id="CAEZVV010000009">
    <property type="protein sequence ID" value="CAB4636837.1"/>
    <property type="molecule type" value="Genomic_DNA"/>
</dbReference>
<protein>
    <submittedName>
        <fullName evidence="4">Unannotated protein</fullName>
    </submittedName>
</protein>
<dbReference type="InterPro" id="IPR007922">
    <property type="entry name" value="DciA-like"/>
</dbReference>
<dbReference type="EMBL" id="CAEZSU010000040">
    <property type="protein sequence ID" value="CAB4546181.1"/>
    <property type="molecule type" value="Genomic_DNA"/>
</dbReference>
<evidence type="ECO:0000313" key="3">
    <source>
        <dbReference type="EMBL" id="CAB4566086.1"/>
    </source>
</evidence>
<dbReference type="PANTHER" id="PTHR36456:SF1">
    <property type="entry name" value="UPF0232 PROTEIN SCO3875"/>
    <property type="match status" value="1"/>
</dbReference>
<gene>
    <name evidence="1" type="ORF">UFOPK1495_00520</name>
    <name evidence="2" type="ORF">UFOPK1603_00584</name>
    <name evidence="3" type="ORF">UFOPK1711_00218</name>
    <name evidence="4" type="ORF">UFOPK2143_00296</name>
    <name evidence="5" type="ORF">UFOPK2350_00405</name>
</gene>
<evidence type="ECO:0000313" key="2">
    <source>
        <dbReference type="EMBL" id="CAB4561289.1"/>
    </source>
</evidence>
<dbReference type="PANTHER" id="PTHR36456">
    <property type="entry name" value="UPF0232 PROTEIN SCO3875"/>
    <property type="match status" value="1"/>
</dbReference>
<evidence type="ECO:0000313" key="4">
    <source>
        <dbReference type="EMBL" id="CAB4636837.1"/>
    </source>
</evidence>